<dbReference type="EMBL" id="BLZH01000014">
    <property type="protein sequence ID" value="GFP59585.1"/>
    <property type="molecule type" value="Genomic_DNA"/>
</dbReference>
<sequence length="123" mass="13601">MPRLAGIANFNPEKDIPSLTNRVILVTGGTGGLGEQSIRALAKRGPQHIYFTGRNKKAADAIMNDINAENSGVGLTFLQMDFSSLESISSFATPALWQYRQQNFYQFSHELQRCQTLTCESCV</sequence>
<dbReference type="InterPro" id="IPR013968">
    <property type="entry name" value="PKS_KR"/>
</dbReference>
<organism evidence="4 5">
    <name type="scientific">Trichoderma asperellum</name>
    <name type="common">Filamentous fungus</name>
    <dbReference type="NCBI Taxonomy" id="101201"/>
    <lineage>
        <taxon>Eukaryota</taxon>
        <taxon>Fungi</taxon>
        <taxon>Dikarya</taxon>
        <taxon>Ascomycota</taxon>
        <taxon>Pezizomycotina</taxon>
        <taxon>Sordariomycetes</taxon>
        <taxon>Hypocreomycetidae</taxon>
        <taxon>Hypocreales</taxon>
        <taxon>Hypocreaceae</taxon>
        <taxon>Trichoderma</taxon>
    </lineage>
</organism>
<dbReference type="InterPro" id="IPR036291">
    <property type="entry name" value="NAD(P)-bd_dom_sf"/>
</dbReference>
<evidence type="ECO:0000259" key="3">
    <source>
        <dbReference type="Pfam" id="PF08659"/>
    </source>
</evidence>
<name>A0A6V8R645_TRIAP</name>
<proteinExistence type="inferred from homology"/>
<comment type="caution">
    <text evidence="4">The sequence shown here is derived from an EMBL/GenBank/DDBJ whole genome shotgun (WGS) entry which is preliminary data.</text>
</comment>
<dbReference type="OrthoDB" id="191139at2759"/>
<evidence type="ECO:0000313" key="5">
    <source>
        <dbReference type="Proteomes" id="UP000517252"/>
    </source>
</evidence>
<dbReference type="AlphaFoldDB" id="A0A6V8R645"/>
<comment type="similarity">
    <text evidence="1">Belongs to the short-chain dehydrogenases/reductases (SDR) family.</text>
</comment>
<evidence type="ECO:0000313" key="4">
    <source>
        <dbReference type="EMBL" id="GFP59585.1"/>
    </source>
</evidence>
<keyword evidence="2" id="KW-0560">Oxidoreductase</keyword>
<dbReference type="Proteomes" id="UP000517252">
    <property type="component" value="Unassembled WGS sequence"/>
</dbReference>
<evidence type="ECO:0000256" key="2">
    <source>
        <dbReference type="ARBA" id="ARBA00023002"/>
    </source>
</evidence>
<protein>
    <submittedName>
        <fullName evidence="4">Uncharacterized oxidoreductase C736.13</fullName>
    </submittedName>
</protein>
<dbReference type="PANTHER" id="PTHR24320:SF154">
    <property type="entry name" value="OXIDOREDUCTASE, SHORT-CHAIN DEHYDROGENASE_REDUCTASE FAMILY (AFU_ORTHOLOGUE AFUA_2G04560)"/>
    <property type="match status" value="1"/>
</dbReference>
<gene>
    <name evidence="4" type="ORF">TASIC1_0014000700</name>
</gene>
<dbReference type="Gene3D" id="3.40.50.720">
    <property type="entry name" value="NAD(P)-binding Rossmann-like Domain"/>
    <property type="match status" value="1"/>
</dbReference>
<evidence type="ECO:0000256" key="1">
    <source>
        <dbReference type="ARBA" id="ARBA00006484"/>
    </source>
</evidence>
<dbReference type="PANTHER" id="PTHR24320">
    <property type="entry name" value="RETINOL DEHYDROGENASE"/>
    <property type="match status" value="1"/>
</dbReference>
<reference evidence="4 5" key="1">
    <citation type="submission" date="2020-07" db="EMBL/GenBank/DDBJ databases">
        <title>Trichoderma asperellum IC-1 whole genome shotgun sequence.</title>
        <authorList>
            <person name="Kanamasa S."/>
            <person name="Takahashi H."/>
        </authorList>
    </citation>
    <scope>NUCLEOTIDE SEQUENCE [LARGE SCALE GENOMIC DNA]</scope>
    <source>
        <strain evidence="4 5">IC-1</strain>
    </source>
</reference>
<accession>A0A6V8R645</accession>
<dbReference type="SUPFAM" id="SSF51735">
    <property type="entry name" value="NAD(P)-binding Rossmann-fold domains"/>
    <property type="match status" value="1"/>
</dbReference>
<dbReference type="GO" id="GO:0016491">
    <property type="term" value="F:oxidoreductase activity"/>
    <property type="evidence" value="ECO:0007669"/>
    <property type="project" value="UniProtKB-KW"/>
</dbReference>
<feature type="domain" description="Ketoreductase (KR)" evidence="3">
    <location>
        <begin position="24"/>
        <end position="91"/>
    </location>
</feature>
<dbReference type="Pfam" id="PF08659">
    <property type="entry name" value="KR"/>
    <property type="match status" value="1"/>
</dbReference>